<dbReference type="InterPro" id="IPR001878">
    <property type="entry name" value="Znf_CCHC"/>
</dbReference>
<protein>
    <submittedName>
        <fullName evidence="3">Transcription factor interactor and regulator CCHC(Zn) family</fullName>
    </submittedName>
</protein>
<comment type="caution">
    <text evidence="3">The sequence shown here is derived from an EMBL/GenBank/DDBJ whole genome shotgun (WGS) entry which is preliminary data.</text>
</comment>
<feature type="domain" description="CCHC-type" evidence="2">
    <location>
        <begin position="309"/>
        <end position="325"/>
    </location>
</feature>
<name>A0A9K3HXL3_HELAN</name>
<dbReference type="GO" id="GO:0008270">
    <property type="term" value="F:zinc ion binding"/>
    <property type="evidence" value="ECO:0007669"/>
    <property type="project" value="UniProtKB-KW"/>
</dbReference>
<dbReference type="Gramene" id="mRNA:HanXRQr2_Chr10g0440161">
    <property type="protein sequence ID" value="mRNA:HanXRQr2_Chr10g0440161"/>
    <property type="gene ID" value="HanXRQr2_Chr10g0440161"/>
</dbReference>
<dbReference type="PANTHER" id="PTHR34676:SF28">
    <property type="entry name" value="ZINC FINGER, CCHC-TYPE, RIBONUCLEASE H-LIKE DOMAIN, GAG-PRE-INTEGRASE DOMAIN PROTEIN-RELATED"/>
    <property type="match status" value="1"/>
</dbReference>
<dbReference type="EMBL" id="MNCJ02000325">
    <property type="protein sequence ID" value="KAF5786372.1"/>
    <property type="molecule type" value="Genomic_DNA"/>
</dbReference>
<keyword evidence="4" id="KW-1185">Reference proteome</keyword>
<keyword evidence="1" id="KW-0863">Zinc-finger</keyword>
<dbReference type="GO" id="GO:0003676">
    <property type="term" value="F:nucleic acid binding"/>
    <property type="evidence" value="ECO:0007669"/>
    <property type="project" value="InterPro"/>
</dbReference>
<dbReference type="SUPFAM" id="SSF57756">
    <property type="entry name" value="Retrovirus zinc finger-like domains"/>
    <property type="match status" value="1"/>
</dbReference>
<keyword evidence="1" id="KW-0479">Metal-binding</keyword>
<reference evidence="3" key="1">
    <citation type="journal article" date="2017" name="Nature">
        <title>The sunflower genome provides insights into oil metabolism, flowering and Asterid evolution.</title>
        <authorList>
            <person name="Badouin H."/>
            <person name="Gouzy J."/>
            <person name="Grassa C.J."/>
            <person name="Murat F."/>
            <person name="Staton S.E."/>
            <person name="Cottret L."/>
            <person name="Lelandais-Briere C."/>
            <person name="Owens G.L."/>
            <person name="Carrere S."/>
            <person name="Mayjonade B."/>
            <person name="Legrand L."/>
            <person name="Gill N."/>
            <person name="Kane N.C."/>
            <person name="Bowers J.E."/>
            <person name="Hubner S."/>
            <person name="Bellec A."/>
            <person name="Berard A."/>
            <person name="Berges H."/>
            <person name="Blanchet N."/>
            <person name="Boniface M.C."/>
            <person name="Brunel D."/>
            <person name="Catrice O."/>
            <person name="Chaidir N."/>
            <person name="Claudel C."/>
            <person name="Donnadieu C."/>
            <person name="Faraut T."/>
            <person name="Fievet G."/>
            <person name="Helmstetter N."/>
            <person name="King M."/>
            <person name="Knapp S.J."/>
            <person name="Lai Z."/>
            <person name="Le Paslier M.C."/>
            <person name="Lippi Y."/>
            <person name="Lorenzon L."/>
            <person name="Mandel J.R."/>
            <person name="Marage G."/>
            <person name="Marchand G."/>
            <person name="Marquand E."/>
            <person name="Bret-Mestries E."/>
            <person name="Morien E."/>
            <person name="Nambeesan S."/>
            <person name="Nguyen T."/>
            <person name="Pegot-Espagnet P."/>
            <person name="Pouilly N."/>
            <person name="Raftis F."/>
            <person name="Sallet E."/>
            <person name="Schiex T."/>
            <person name="Thomas J."/>
            <person name="Vandecasteele C."/>
            <person name="Vares D."/>
            <person name="Vear F."/>
            <person name="Vautrin S."/>
            <person name="Crespi M."/>
            <person name="Mangin B."/>
            <person name="Burke J.M."/>
            <person name="Salse J."/>
            <person name="Munos S."/>
            <person name="Vincourt P."/>
            <person name="Rieseberg L.H."/>
            <person name="Langlade N.B."/>
        </authorList>
    </citation>
    <scope>NUCLEOTIDE SEQUENCE</scope>
    <source>
        <tissue evidence="3">Leaves</tissue>
    </source>
</reference>
<dbReference type="InterPro" id="IPR036875">
    <property type="entry name" value="Znf_CCHC_sf"/>
</dbReference>
<dbReference type="Pfam" id="PF00098">
    <property type="entry name" value="zf-CCHC"/>
    <property type="match status" value="1"/>
</dbReference>
<evidence type="ECO:0000259" key="2">
    <source>
        <dbReference type="PROSITE" id="PS50158"/>
    </source>
</evidence>
<accession>A0A9K3HXL3</accession>
<dbReference type="Pfam" id="PF14223">
    <property type="entry name" value="Retrotran_gag_2"/>
    <property type="match status" value="1"/>
</dbReference>
<reference evidence="3" key="2">
    <citation type="submission" date="2020-06" db="EMBL/GenBank/DDBJ databases">
        <title>Helianthus annuus Genome sequencing and assembly Release 2.</title>
        <authorList>
            <person name="Gouzy J."/>
            <person name="Langlade N."/>
            <person name="Munos S."/>
        </authorList>
    </citation>
    <scope>NUCLEOTIDE SEQUENCE</scope>
    <source>
        <tissue evidence="3">Leaves</tissue>
    </source>
</reference>
<dbReference type="Proteomes" id="UP000215914">
    <property type="component" value="Unassembled WGS sequence"/>
</dbReference>
<dbReference type="PROSITE" id="PS50158">
    <property type="entry name" value="ZF_CCHC"/>
    <property type="match status" value="1"/>
</dbReference>
<evidence type="ECO:0000313" key="4">
    <source>
        <dbReference type="Proteomes" id="UP000215914"/>
    </source>
</evidence>
<dbReference type="SMART" id="SM00343">
    <property type="entry name" value="ZnF_C2HC"/>
    <property type="match status" value="1"/>
</dbReference>
<gene>
    <name evidence="3" type="ORF">HanXRQr2_Chr10g0440161</name>
</gene>
<organism evidence="3 4">
    <name type="scientific">Helianthus annuus</name>
    <name type="common">Common sunflower</name>
    <dbReference type="NCBI Taxonomy" id="4232"/>
    <lineage>
        <taxon>Eukaryota</taxon>
        <taxon>Viridiplantae</taxon>
        <taxon>Streptophyta</taxon>
        <taxon>Embryophyta</taxon>
        <taxon>Tracheophyta</taxon>
        <taxon>Spermatophyta</taxon>
        <taxon>Magnoliopsida</taxon>
        <taxon>eudicotyledons</taxon>
        <taxon>Gunneridae</taxon>
        <taxon>Pentapetalae</taxon>
        <taxon>asterids</taxon>
        <taxon>campanulids</taxon>
        <taxon>Asterales</taxon>
        <taxon>Asteraceae</taxon>
        <taxon>Asteroideae</taxon>
        <taxon>Heliantheae alliance</taxon>
        <taxon>Heliantheae</taxon>
        <taxon>Helianthus</taxon>
    </lineage>
</organism>
<keyword evidence="1" id="KW-0862">Zinc</keyword>
<evidence type="ECO:0000256" key="1">
    <source>
        <dbReference type="PROSITE-ProRule" id="PRU00047"/>
    </source>
</evidence>
<dbReference type="PANTHER" id="PTHR34676">
    <property type="entry name" value="DUF4219 DOMAIN-CONTAINING PROTEIN-RELATED"/>
    <property type="match status" value="1"/>
</dbReference>
<dbReference type="Gene3D" id="4.10.60.10">
    <property type="entry name" value="Zinc finger, CCHC-type"/>
    <property type="match status" value="1"/>
</dbReference>
<proteinExistence type="predicted"/>
<dbReference type="AlphaFoldDB" id="A0A9K3HXL3"/>
<evidence type="ECO:0000313" key="3">
    <source>
        <dbReference type="EMBL" id="KAF5786372.1"/>
    </source>
</evidence>
<sequence length="745" mass="83520">MGLGPDIAIGFRTCKSAKELWESLIDVYEGNEDMKESRRNLLRQSFNNFNHIYGETVDNQLQRFVKLVTQMQMEEIHTSKASTNRQLLNALPKSWDHHVAMIKKTKDLARCSLSKMISHIKACELDDKQRETNHKNSMLAAGFTVTPTSSNNNNAAFLSQGGFQMFSNAASAKAAPTLANVYYSGSPTQAASSPSTAASASAVNASSVAPTSTVKNEMIAFFTQQSKENLDIAASVINCLNAFVAGKIDPPKGCGDDLHQIHPDDVEEMDITWQMAMAAFRATRFMKRTGKNRWGASFTGASTVPFKLRCYNCHEEGHYARNCTKTTINKEQTPAQPVTPNRERALVTTSSITDDAATGSPQPLGLAQALVVQPNINFDWNSEIKRLNISAQENQAASNNIAFMTSNDQVSIPEEEASAENLALMTQILPAPVKALTKEEVLSAFCTPKCRERVEVYRMHKPELIQDYQDIKNKNFTLSKNKKLYKEKIEAQRKDIVKLKDDVSVKSSQLLYVQEKLCAVIKELEDIRDRYQINEFNIKKFDSSSKLVKNLCDQQLTYKENKGRGLGFNQAPPPYNNNYTYLTMTGEEMMNESRMTYGPKNNKSSFNDRPIEKQKSAQINFVSKGSIDPNSSSSCADKVFEVKCEDILGSEPVVHTNISENYFEQTESDIAFGRSLFASFSAYVSSCERDVLGKTANVCVRSLRTHSVKPLKRLHKKIRSIMIFLLNLSQWESLMLNLVESHWKL</sequence>